<comment type="caution">
    <text evidence="6">The sequence shown here is derived from an EMBL/GenBank/DDBJ whole genome shotgun (WGS) entry which is preliminary data.</text>
</comment>
<keyword evidence="3" id="KW-0479">Metal-binding</keyword>
<protein>
    <recommendedName>
        <fullName evidence="5">JmjC domain-containing protein</fullName>
    </recommendedName>
</protein>
<organism evidence="6 7">
    <name type="scientific">Rehmannia glutinosa</name>
    <name type="common">Chinese foxglove</name>
    <dbReference type="NCBI Taxonomy" id="99300"/>
    <lineage>
        <taxon>Eukaryota</taxon>
        <taxon>Viridiplantae</taxon>
        <taxon>Streptophyta</taxon>
        <taxon>Embryophyta</taxon>
        <taxon>Tracheophyta</taxon>
        <taxon>Spermatophyta</taxon>
        <taxon>Magnoliopsida</taxon>
        <taxon>eudicotyledons</taxon>
        <taxon>Gunneridae</taxon>
        <taxon>Pentapetalae</taxon>
        <taxon>asterids</taxon>
        <taxon>lamiids</taxon>
        <taxon>Lamiales</taxon>
        <taxon>Orobanchaceae</taxon>
        <taxon>Rehmannieae</taxon>
        <taxon>Rehmannia</taxon>
    </lineage>
</organism>
<dbReference type="EMBL" id="JABTTQ020002205">
    <property type="protein sequence ID" value="KAK6125537.1"/>
    <property type="molecule type" value="Genomic_DNA"/>
</dbReference>
<reference evidence="6 7" key="1">
    <citation type="journal article" date="2021" name="Comput. Struct. Biotechnol. J.">
        <title>De novo genome assembly of the potent medicinal plant Rehmannia glutinosa using nanopore technology.</title>
        <authorList>
            <person name="Ma L."/>
            <person name="Dong C."/>
            <person name="Song C."/>
            <person name="Wang X."/>
            <person name="Zheng X."/>
            <person name="Niu Y."/>
            <person name="Chen S."/>
            <person name="Feng W."/>
        </authorList>
    </citation>
    <scope>NUCLEOTIDE SEQUENCE [LARGE SCALE GENOMIC DNA]</scope>
    <source>
        <strain evidence="6">DH-2019</strain>
    </source>
</reference>
<evidence type="ECO:0000256" key="1">
    <source>
        <dbReference type="ARBA" id="ARBA00004123"/>
    </source>
</evidence>
<evidence type="ECO:0000313" key="6">
    <source>
        <dbReference type="EMBL" id="KAK6125537.1"/>
    </source>
</evidence>
<evidence type="ECO:0000256" key="4">
    <source>
        <dbReference type="ARBA" id="ARBA00023242"/>
    </source>
</evidence>
<keyword evidence="4" id="KW-0539">Nucleus</keyword>
<dbReference type="InterPro" id="IPR045109">
    <property type="entry name" value="LSDs-like"/>
</dbReference>
<dbReference type="Proteomes" id="UP001318860">
    <property type="component" value="Unassembled WGS sequence"/>
</dbReference>
<gene>
    <name evidence="6" type="ORF">DH2020_040720</name>
</gene>
<dbReference type="Gene3D" id="2.60.120.650">
    <property type="entry name" value="Cupin"/>
    <property type="match status" value="1"/>
</dbReference>
<dbReference type="PANTHER" id="PTHR12549">
    <property type="entry name" value="JMJC DOMAIN-CONTAINING HISTONE DEMETHYLATION PROTEIN"/>
    <property type="match status" value="1"/>
</dbReference>
<evidence type="ECO:0000259" key="5">
    <source>
        <dbReference type="SMART" id="SM00558"/>
    </source>
</evidence>
<feature type="domain" description="JmjC" evidence="5">
    <location>
        <begin position="43"/>
        <end position="206"/>
    </location>
</feature>
<dbReference type="PANTHER" id="PTHR12549:SF11">
    <property type="entry name" value="LYSINE-SPECIFIC DEMETHYLASE JMJ25"/>
    <property type="match status" value="1"/>
</dbReference>
<comment type="similarity">
    <text evidence="2">Belongs to the JARID1 histone demethylase family.</text>
</comment>
<proteinExistence type="inferred from homology"/>
<dbReference type="SMART" id="SM00558">
    <property type="entry name" value="JmjC"/>
    <property type="match status" value="1"/>
</dbReference>
<name>A0ABR0USC9_REHGL</name>
<evidence type="ECO:0000256" key="3">
    <source>
        <dbReference type="ARBA" id="ARBA00022723"/>
    </source>
</evidence>
<dbReference type="InterPro" id="IPR003347">
    <property type="entry name" value="JmjC_dom"/>
</dbReference>
<comment type="subcellular location">
    <subcellularLocation>
        <location evidence="1">Nucleus</location>
    </subcellularLocation>
</comment>
<sequence>MQETINMHQFFKGYADGLFDSKGQLKILKLEDCPPAESLKERLPRHFSEFVGCLPFKHYSHPRAGYLNMSTMMPEMSLKPDLGPKMCFSYGGGEELGLDSVTNLQYALSDRVNVLLHTFAIHGETESEGAVWDVFKRQDIPKLEEFLRKHSWEFRHISPLQQMVHPVHEKSFYLTVEHKRNLKEEYDTTKYLKFLALGQRSSASVKN</sequence>
<keyword evidence="7" id="KW-1185">Reference proteome</keyword>
<accession>A0ABR0USC9</accession>
<evidence type="ECO:0000256" key="2">
    <source>
        <dbReference type="ARBA" id="ARBA00006801"/>
    </source>
</evidence>
<evidence type="ECO:0000313" key="7">
    <source>
        <dbReference type="Proteomes" id="UP001318860"/>
    </source>
</evidence>